<keyword evidence="5" id="KW-0862">Zinc</keyword>
<dbReference type="AlphaFoldDB" id="A0A7V4G9G2"/>
<evidence type="ECO:0000256" key="5">
    <source>
        <dbReference type="ARBA" id="ARBA00022833"/>
    </source>
</evidence>
<accession>A0A7V4G9G2</accession>
<dbReference type="CDD" id="cd11375">
    <property type="entry name" value="Peptidase_M54"/>
    <property type="match status" value="1"/>
</dbReference>
<dbReference type="PANTHER" id="PTHR15910">
    <property type="entry name" value="ARCHAEMETZINCIN"/>
    <property type="match status" value="1"/>
</dbReference>
<dbReference type="GO" id="GO:0046872">
    <property type="term" value="F:metal ion binding"/>
    <property type="evidence" value="ECO:0007669"/>
    <property type="project" value="UniProtKB-KW"/>
</dbReference>
<dbReference type="InterPro" id="IPR024079">
    <property type="entry name" value="MetalloPept_cat_dom_sf"/>
</dbReference>
<evidence type="ECO:0000256" key="1">
    <source>
        <dbReference type="ARBA" id="ARBA00001947"/>
    </source>
</evidence>
<organism evidence="7">
    <name type="scientific">Desulfobacca acetoxidans</name>
    <dbReference type="NCBI Taxonomy" id="60893"/>
    <lineage>
        <taxon>Bacteria</taxon>
        <taxon>Pseudomonadati</taxon>
        <taxon>Thermodesulfobacteriota</taxon>
        <taxon>Desulfobaccia</taxon>
        <taxon>Desulfobaccales</taxon>
        <taxon>Desulfobaccaceae</taxon>
        <taxon>Desulfobacca</taxon>
    </lineage>
</organism>
<dbReference type="PANTHER" id="PTHR15910:SF1">
    <property type="entry name" value="ARCHAEMETZINCIN-2"/>
    <property type="match status" value="1"/>
</dbReference>
<keyword evidence="3" id="KW-0479">Metal-binding</keyword>
<comment type="cofactor">
    <cofactor evidence="1">
        <name>Zn(2+)</name>
        <dbReference type="ChEBI" id="CHEBI:29105"/>
    </cofactor>
</comment>
<comment type="caution">
    <text evidence="7">The sequence shown here is derived from an EMBL/GenBank/DDBJ whole genome shotgun (WGS) entry which is preliminary data.</text>
</comment>
<dbReference type="Pfam" id="PF07998">
    <property type="entry name" value="Peptidase_M54"/>
    <property type="match status" value="1"/>
</dbReference>
<evidence type="ECO:0000256" key="2">
    <source>
        <dbReference type="ARBA" id="ARBA00022670"/>
    </source>
</evidence>
<dbReference type="GO" id="GO:0008237">
    <property type="term" value="F:metallopeptidase activity"/>
    <property type="evidence" value="ECO:0007669"/>
    <property type="project" value="UniProtKB-KW"/>
</dbReference>
<name>A0A7V4G9G2_9BACT</name>
<dbReference type="EMBL" id="DSXI01000498">
    <property type="protein sequence ID" value="HGS05737.1"/>
    <property type="molecule type" value="Genomic_DNA"/>
</dbReference>
<gene>
    <name evidence="7" type="ORF">ENT08_08405</name>
</gene>
<dbReference type="InterPro" id="IPR012962">
    <property type="entry name" value="Pept_M54_archaemetzincn"/>
</dbReference>
<keyword evidence="4" id="KW-0378">Hydrolase</keyword>
<dbReference type="GO" id="GO:0006508">
    <property type="term" value="P:proteolysis"/>
    <property type="evidence" value="ECO:0007669"/>
    <property type="project" value="UniProtKB-KW"/>
</dbReference>
<keyword evidence="6" id="KW-0482">Metalloprotease</keyword>
<evidence type="ECO:0000313" key="7">
    <source>
        <dbReference type="EMBL" id="HGS05737.1"/>
    </source>
</evidence>
<keyword evidence="2" id="KW-0645">Protease</keyword>
<proteinExistence type="predicted"/>
<dbReference type="SUPFAM" id="SSF55486">
    <property type="entry name" value="Metalloproteases ('zincins'), catalytic domain"/>
    <property type="match status" value="1"/>
</dbReference>
<evidence type="ECO:0000256" key="6">
    <source>
        <dbReference type="ARBA" id="ARBA00023049"/>
    </source>
</evidence>
<reference evidence="7" key="1">
    <citation type="journal article" date="2020" name="mSystems">
        <title>Genome- and Community-Level Interaction Insights into Carbon Utilization and Element Cycling Functions of Hydrothermarchaeota in Hydrothermal Sediment.</title>
        <authorList>
            <person name="Zhou Z."/>
            <person name="Liu Y."/>
            <person name="Xu W."/>
            <person name="Pan J."/>
            <person name="Luo Z.H."/>
            <person name="Li M."/>
        </authorList>
    </citation>
    <scope>NUCLEOTIDE SEQUENCE [LARGE SCALE GENOMIC DNA]</scope>
    <source>
        <strain evidence="7">SpSt-548</strain>
    </source>
</reference>
<evidence type="ECO:0000256" key="4">
    <source>
        <dbReference type="ARBA" id="ARBA00022801"/>
    </source>
</evidence>
<sequence>MSQRLFLGLVPLGPVDPEILRSLRLALKKFFPLSVRILTPHPLPPHTFHLGRGQYHSNKILEYLVNEVNPRALRLLGITAVDLYIPILTFVFGEAQLGGRAAVVSLFRPRGDAGGIRPPKLVLLKRLIKLSLHELGHTFGLPHCRQEGCLMGFSYNLEKLDEKPLAFCRYCQVLLGDFFDELGLSHRKPRYAEIPLPGAASPVAGSGRKRRR</sequence>
<protein>
    <submittedName>
        <fullName evidence="7">Peptidase M54</fullName>
    </submittedName>
</protein>
<evidence type="ECO:0000256" key="3">
    <source>
        <dbReference type="ARBA" id="ARBA00022723"/>
    </source>
</evidence>
<dbReference type="Gene3D" id="3.40.390.10">
    <property type="entry name" value="Collagenase (Catalytic Domain)"/>
    <property type="match status" value="1"/>
</dbReference>